<feature type="transmembrane region" description="Helical" evidence="1">
    <location>
        <begin position="223"/>
        <end position="243"/>
    </location>
</feature>
<feature type="transmembrane region" description="Helical" evidence="1">
    <location>
        <begin position="175"/>
        <end position="195"/>
    </location>
</feature>
<proteinExistence type="predicted"/>
<feature type="transmembrane region" description="Helical" evidence="1">
    <location>
        <begin position="95"/>
        <end position="112"/>
    </location>
</feature>
<evidence type="ECO:0000259" key="2">
    <source>
        <dbReference type="Pfam" id="PF19982"/>
    </source>
</evidence>
<feature type="transmembrane region" description="Helical" evidence="1">
    <location>
        <begin position="389"/>
        <end position="408"/>
    </location>
</feature>
<name>A0ABZ2RSN8_ECTME</name>
<keyword evidence="1" id="KW-0812">Transmembrane</keyword>
<feature type="transmembrane region" description="Helical" evidence="1">
    <location>
        <begin position="36"/>
        <end position="55"/>
    </location>
</feature>
<organism evidence="3 4">
    <name type="scientific">Ectopseudomonas mendocina</name>
    <name type="common">Pseudomonas mendocina</name>
    <dbReference type="NCBI Taxonomy" id="300"/>
    <lineage>
        <taxon>Bacteria</taxon>
        <taxon>Pseudomonadati</taxon>
        <taxon>Pseudomonadota</taxon>
        <taxon>Gammaproteobacteria</taxon>
        <taxon>Pseudomonadales</taxon>
        <taxon>Pseudomonadaceae</taxon>
        <taxon>Ectopseudomonas</taxon>
    </lineage>
</organism>
<sequence>MTAIRYQVDRIIIPYLFDALFFLLVFFKLLDGGQGWIDFLSFLLFLCWSGYELLVRTRVFYLNIHTYLFGTLFLLGVLSIEYSDAFYMYEIDELSGWHGTFFGALACMYAYARGTSIVLDGVSRSDSAIIRGGGGWFNFLVVIYLVVSLFVIAYHRPALVLQVDRFIYDKVVLGVWGNFTNLGYYFCLGLGAIFFGRKSYFSFFLFLMIIFVFLLKGHKFSNLVEAFFLFAVPYFCMASVKVLRRKIASVILGISLLFGMAVSINLYLFPAFSAKDYLRHRLFQEGQLWWAVAKNPDNDRLHMDELRFEISSYFSSELMERNFLEIGMYKVMRLAAPEELVEQKIERQSRYTRSAQALLYYYFNGFIACVFMLVFGFLWGWLLRRMYHASLSFWLFESIILCRVFYIFMKAFKDADFYKIFSFEMLILGLAILLAAKFRMRIPKFSLSSSKKYLDANV</sequence>
<feature type="transmembrane region" description="Helical" evidence="1">
    <location>
        <begin position="133"/>
        <end position="155"/>
    </location>
</feature>
<gene>
    <name evidence="3" type="ORF">WG219_07355</name>
</gene>
<feature type="transmembrane region" description="Helical" evidence="1">
    <location>
        <begin position="420"/>
        <end position="438"/>
    </location>
</feature>
<dbReference type="Pfam" id="PF19982">
    <property type="entry name" value="DUF6418"/>
    <property type="match status" value="1"/>
</dbReference>
<reference evidence="3 4" key="1">
    <citation type="submission" date="2024-03" db="EMBL/GenBank/DDBJ databases">
        <title>Complete genome of BD2.</title>
        <authorList>
            <person name="Cao G."/>
        </authorList>
    </citation>
    <scope>NUCLEOTIDE SEQUENCE [LARGE SCALE GENOMIC DNA]</scope>
    <source>
        <strain evidence="3 4">BD2</strain>
    </source>
</reference>
<accession>A0ABZ2RSN8</accession>
<feature type="transmembrane region" description="Helical" evidence="1">
    <location>
        <begin position="250"/>
        <end position="269"/>
    </location>
</feature>
<feature type="transmembrane region" description="Helical" evidence="1">
    <location>
        <begin position="359"/>
        <end position="382"/>
    </location>
</feature>
<dbReference type="EMBL" id="CP148074">
    <property type="protein sequence ID" value="WXL27259.1"/>
    <property type="molecule type" value="Genomic_DNA"/>
</dbReference>
<keyword evidence="4" id="KW-1185">Reference proteome</keyword>
<evidence type="ECO:0000313" key="3">
    <source>
        <dbReference type="EMBL" id="WXL27259.1"/>
    </source>
</evidence>
<protein>
    <submittedName>
        <fullName evidence="3">DUF6418 domain-containing protein</fullName>
    </submittedName>
</protein>
<feature type="transmembrane region" description="Helical" evidence="1">
    <location>
        <begin position="200"/>
        <end position="217"/>
    </location>
</feature>
<keyword evidence="1" id="KW-0472">Membrane</keyword>
<evidence type="ECO:0000256" key="1">
    <source>
        <dbReference type="SAM" id="Phobius"/>
    </source>
</evidence>
<keyword evidence="1" id="KW-1133">Transmembrane helix</keyword>
<dbReference type="Proteomes" id="UP001476583">
    <property type="component" value="Chromosome"/>
</dbReference>
<feature type="domain" description="DUF6418" evidence="2">
    <location>
        <begin position="324"/>
        <end position="428"/>
    </location>
</feature>
<dbReference type="InterPro" id="IPR046303">
    <property type="entry name" value="DUF6418"/>
</dbReference>
<feature type="transmembrane region" description="Helical" evidence="1">
    <location>
        <begin position="67"/>
        <end position="89"/>
    </location>
</feature>
<feature type="transmembrane region" description="Helical" evidence="1">
    <location>
        <begin position="12"/>
        <end position="30"/>
    </location>
</feature>
<evidence type="ECO:0000313" key="4">
    <source>
        <dbReference type="Proteomes" id="UP001476583"/>
    </source>
</evidence>